<reference evidence="2 3" key="1">
    <citation type="submission" date="2021-06" db="EMBL/GenBank/DDBJ databases">
        <title>Genome-based taxonomic framework of Microbacterium strains isolated from marine environment, the description of four new species and reclassification of four preexisting species.</title>
        <authorList>
            <person name="Lee S.D."/>
            <person name="Kim S.-M."/>
            <person name="Byeon Y.-S."/>
            <person name="Yang H.L."/>
            <person name="Kim I.S."/>
        </authorList>
    </citation>
    <scope>NUCLEOTIDE SEQUENCE [LARGE SCALE GENOMIC DNA]</scope>
    <source>
        <strain evidence="2 3">KACC 20514</strain>
    </source>
</reference>
<dbReference type="GeneID" id="301459618"/>
<name>A0AAJ2HPH2_9MICO</name>
<organism evidence="2 3">
    <name type="scientific">Microbacterium aurantiacum</name>
    <dbReference type="NCBI Taxonomy" id="162393"/>
    <lineage>
        <taxon>Bacteria</taxon>
        <taxon>Bacillati</taxon>
        <taxon>Actinomycetota</taxon>
        <taxon>Actinomycetes</taxon>
        <taxon>Micrococcales</taxon>
        <taxon>Microbacteriaceae</taxon>
        <taxon>Microbacterium</taxon>
    </lineage>
</organism>
<evidence type="ECO:0000256" key="1">
    <source>
        <dbReference type="SAM" id="MobiDB-lite"/>
    </source>
</evidence>
<dbReference type="InterPro" id="IPR021944">
    <property type="entry name" value="DUF3560"/>
</dbReference>
<accession>A0AAJ2HPH2</accession>
<dbReference type="Proteomes" id="UP001183582">
    <property type="component" value="Unassembled WGS sequence"/>
</dbReference>
<dbReference type="Pfam" id="PF12083">
    <property type="entry name" value="DUF3560"/>
    <property type="match status" value="1"/>
</dbReference>
<comment type="caution">
    <text evidence="2">The sequence shown here is derived from an EMBL/GenBank/DDBJ whole genome shotgun (WGS) entry which is preliminary data.</text>
</comment>
<protein>
    <submittedName>
        <fullName evidence="2">DUF3560 domain-containing protein</fullName>
    </submittedName>
</protein>
<sequence length="313" mass="34908">MLTITHSHEAGTLIEGTAKGDGTAEILKGTGWRWGRSIGTWFVPMSRDRMAKLHVIRRTVEALRAAGFEVAEPEIDDTPRAAAVVEGDRIVRQGERVEALEAKAERKTADATAAWDRHMADVGRLPEGGEPIKVGHHSEGRHRAALTRADRSARRGIEAHNEAERAADRAAAAASTTASRYNPITVANRIEKFRTELRGYERRIVADVYDSERGYVPATDEQKQRRAEHYAPFIEQTRDQLTYWEKVRADQVAAGEATDYSRETISAGDAVKIRGQWRRVARANARTVSVETGYSWTDRAPYAEIQDYKAATV</sequence>
<feature type="compositionally biased region" description="Basic and acidic residues" evidence="1">
    <location>
        <begin position="136"/>
        <end position="153"/>
    </location>
</feature>
<feature type="region of interest" description="Disordered" evidence="1">
    <location>
        <begin position="122"/>
        <end position="153"/>
    </location>
</feature>
<proteinExistence type="predicted"/>
<evidence type="ECO:0000313" key="3">
    <source>
        <dbReference type="Proteomes" id="UP001183582"/>
    </source>
</evidence>
<dbReference type="EMBL" id="JAHWXH010000005">
    <property type="protein sequence ID" value="MDS0246953.1"/>
    <property type="molecule type" value="Genomic_DNA"/>
</dbReference>
<evidence type="ECO:0000313" key="2">
    <source>
        <dbReference type="EMBL" id="MDS0246953.1"/>
    </source>
</evidence>
<dbReference type="RefSeq" id="WP_310892233.1">
    <property type="nucleotide sequence ID" value="NZ_BAAAGR010000010.1"/>
</dbReference>
<gene>
    <name evidence="2" type="ORF">KZC50_15250</name>
</gene>
<dbReference type="AlphaFoldDB" id="A0AAJ2HPH2"/>